<keyword evidence="1" id="KW-0472">Membrane</keyword>
<reference evidence="3" key="1">
    <citation type="submission" date="2016-11" db="UniProtKB">
        <authorList>
            <consortium name="WormBaseParasite"/>
        </authorList>
    </citation>
    <scope>IDENTIFICATION</scope>
</reference>
<dbReference type="WBParaSite" id="L893_g6824.t1">
    <property type="protein sequence ID" value="L893_g6824.t1"/>
    <property type="gene ID" value="L893_g6824"/>
</dbReference>
<feature type="transmembrane region" description="Helical" evidence="1">
    <location>
        <begin position="359"/>
        <end position="382"/>
    </location>
</feature>
<name>A0A1I8AK99_9BILA</name>
<evidence type="ECO:0000313" key="2">
    <source>
        <dbReference type="Proteomes" id="UP000095287"/>
    </source>
</evidence>
<dbReference type="AlphaFoldDB" id="A0A1I8AK99"/>
<protein>
    <submittedName>
        <fullName evidence="3">NET domain-containing protein</fullName>
    </submittedName>
</protein>
<keyword evidence="1" id="KW-0812">Transmembrane</keyword>
<proteinExistence type="predicted"/>
<evidence type="ECO:0000313" key="3">
    <source>
        <dbReference type="WBParaSite" id="L893_g6824.t1"/>
    </source>
</evidence>
<sequence length="450" mass="50528">MASHAQVVYQRTMQMWPRGAMDNASVYGTEDCSASTKAHDTFERQSVVGPLTEPVVGLARRVVKRVVPDSMAPEAKVRPVVVIRSSEDVPRNPRWLDTLKENIRANLKTENGTMWTSEELATLSGLIAKFGCEPDLFLKYLPERSLEDIQSKIVECHNLMLKSDEDFRKKTFSDDGQLDAKDPSAEELKKNWFACIKALQSSRAVQEVNDVSDDVFQEVLSGFATTSEPKAKRPRRSCAKRRKAAKTPMNYTRIYQELGNIATLTDQRRLKPLPPPEAAVLLSIIDEIEREVDLTSDLKYRMPAYATILHDLQQGYFDEFSFCRRFQQTNVGEAHLNILGLSDEQRLHDGTVGPTMLELVVVAISLSTIFTVVAPASVFCAARRKKPTEGQQPVQPLLPRYKPGHIPNFADGLDLMEDDTLYEFKTEMAFPDKIDAASSKSKVRTESPGT</sequence>
<keyword evidence="1" id="KW-1133">Transmembrane helix</keyword>
<dbReference type="Proteomes" id="UP000095287">
    <property type="component" value="Unplaced"/>
</dbReference>
<keyword evidence="2" id="KW-1185">Reference proteome</keyword>
<evidence type="ECO:0000256" key="1">
    <source>
        <dbReference type="SAM" id="Phobius"/>
    </source>
</evidence>
<accession>A0A1I8AK99</accession>
<organism evidence="2 3">
    <name type="scientific">Steinernema glaseri</name>
    <dbReference type="NCBI Taxonomy" id="37863"/>
    <lineage>
        <taxon>Eukaryota</taxon>
        <taxon>Metazoa</taxon>
        <taxon>Ecdysozoa</taxon>
        <taxon>Nematoda</taxon>
        <taxon>Chromadorea</taxon>
        <taxon>Rhabditida</taxon>
        <taxon>Tylenchina</taxon>
        <taxon>Panagrolaimomorpha</taxon>
        <taxon>Strongyloidoidea</taxon>
        <taxon>Steinernematidae</taxon>
        <taxon>Steinernema</taxon>
    </lineage>
</organism>